<dbReference type="EMBL" id="VFQX01000068">
    <property type="protein sequence ID" value="KAF0972421.1"/>
    <property type="molecule type" value="Genomic_DNA"/>
</dbReference>
<feature type="compositionally biased region" description="Acidic residues" evidence="1">
    <location>
        <begin position="331"/>
        <end position="340"/>
    </location>
</feature>
<accession>A0A6A5BCM8</accession>
<dbReference type="AlphaFoldDB" id="A0A6A5BCM8"/>
<dbReference type="OMA" id="DWTENAK"/>
<keyword evidence="2" id="KW-0812">Transmembrane</keyword>
<dbReference type="RefSeq" id="XP_044557136.1">
    <property type="nucleotide sequence ID" value="XM_044713271.1"/>
</dbReference>
<organism evidence="3 4">
    <name type="scientific">Naegleria fowleri</name>
    <name type="common">Brain eating amoeba</name>
    <dbReference type="NCBI Taxonomy" id="5763"/>
    <lineage>
        <taxon>Eukaryota</taxon>
        <taxon>Discoba</taxon>
        <taxon>Heterolobosea</taxon>
        <taxon>Tetramitia</taxon>
        <taxon>Eutetramitia</taxon>
        <taxon>Vahlkampfiidae</taxon>
        <taxon>Naegleria</taxon>
    </lineage>
</organism>
<dbReference type="VEuPathDB" id="AmoebaDB:FDP41_009324"/>
<protein>
    <submittedName>
        <fullName evidence="3">Uncharacterized protein</fullName>
    </submittedName>
</protein>
<feature type="transmembrane region" description="Helical" evidence="2">
    <location>
        <begin position="176"/>
        <end position="199"/>
    </location>
</feature>
<evidence type="ECO:0000256" key="1">
    <source>
        <dbReference type="SAM" id="MobiDB-lite"/>
    </source>
</evidence>
<evidence type="ECO:0000313" key="4">
    <source>
        <dbReference type="Proteomes" id="UP000444721"/>
    </source>
</evidence>
<dbReference type="Proteomes" id="UP000444721">
    <property type="component" value="Unassembled WGS sequence"/>
</dbReference>
<reference evidence="3 4" key="1">
    <citation type="journal article" date="2019" name="Sci. Rep.">
        <title>Nanopore sequencing improves the draft genome of the human pathogenic amoeba Naegleria fowleri.</title>
        <authorList>
            <person name="Liechti N."/>
            <person name="Schurch N."/>
            <person name="Bruggmann R."/>
            <person name="Wittwer M."/>
        </authorList>
    </citation>
    <scope>NUCLEOTIDE SEQUENCE [LARGE SCALE GENOMIC DNA]</scope>
    <source>
        <strain evidence="3 4">ATCC 30894</strain>
    </source>
</reference>
<keyword evidence="2" id="KW-0472">Membrane</keyword>
<evidence type="ECO:0000256" key="2">
    <source>
        <dbReference type="SAM" id="Phobius"/>
    </source>
</evidence>
<dbReference type="VEuPathDB" id="AmoebaDB:NF0127170"/>
<feature type="transmembrane region" description="Helical" evidence="2">
    <location>
        <begin position="279"/>
        <end position="302"/>
    </location>
</feature>
<keyword evidence="4" id="KW-1185">Reference proteome</keyword>
<evidence type="ECO:0000313" key="3">
    <source>
        <dbReference type="EMBL" id="KAF0972421.1"/>
    </source>
</evidence>
<feature type="transmembrane region" description="Helical" evidence="2">
    <location>
        <begin position="121"/>
        <end position="141"/>
    </location>
</feature>
<feature type="region of interest" description="Disordered" evidence="1">
    <location>
        <begin position="326"/>
        <end position="376"/>
    </location>
</feature>
<dbReference type="OrthoDB" id="443651at2759"/>
<feature type="transmembrane region" description="Helical" evidence="2">
    <location>
        <begin position="220"/>
        <end position="242"/>
    </location>
</feature>
<feature type="transmembrane region" description="Helical" evidence="2">
    <location>
        <begin position="88"/>
        <end position="109"/>
    </location>
</feature>
<dbReference type="VEuPathDB" id="AmoebaDB:NfTy_061530"/>
<keyword evidence="2" id="KW-1133">Transmembrane helix</keyword>
<gene>
    <name evidence="3" type="ORF">FDP41_009324</name>
</gene>
<feature type="compositionally biased region" description="Basic and acidic residues" evidence="1">
    <location>
        <begin position="365"/>
        <end position="376"/>
    </location>
</feature>
<dbReference type="GeneID" id="68116541"/>
<feature type="transmembrane region" description="Helical" evidence="2">
    <location>
        <begin position="58"/>
        <end position="82"/>
    </location>
</feature>
<comment type="caution">
    <text evidence="3">The sequence shown here is derived from an EMBL/GenBank/DDBJ whole genome shotgun (WGS) entry which is preliminary data.</text>
</comment>
<sequence>MFSSVTQSRILNTLKGVTNEFAYSPVNHLGQPVTSPTSSFISDLFGITVPGLTRGNQIVTAVIGVFLGVWVTFLTGTILIQLLFYKLFAVLFGLMMIILSSIFIVNIAHVPYDEATAVKKLVAFIIFGLCIFCGLLCIFSYGTDWTENAKSIVIIRQENFSTKTKSTLAVGTQWKVLWTFLIGISIYFLIIYTCAEIVTNGVFQCKCFSYLWYRRPACNYVYFMATTLLCSVIISSALSLFISMQKDSNVSIDSLISDTNPSYISLSNMLYGMFMLKQLAIVIPFGMIFGIVISLVFQYNYLKDWVDYQNYRSEATKNGGGTLIKTSSLDLSDDEQDAAADVEQPPTRHHGITRDMTNEQPESNVRSEYDPKDLLD</sequence>
<proteinExistence type="predicted"/>
<name>A0A6A5BCM8_NAEFO</name>